<accession>A0ABU6INJ9</accession>
<dbReference type="Proteomes" id="UP001355298">
    <property type="component" value="Unassembled WGS sequence"/>
</dbReference>
<dbReference type="EMBL" id="JAYMGW010000003">
    <property type="protein sequence ID" value="MEC4264690.1"/>
    <property type="molecule type" value="Genomic_DNA"/>
</dbReference>
<proteinExistence type="predicted"/>
<dbReference type="RefSeq" id="WP_326277613.1">
    <property type="nucleotide sequence ID" value="NZ_JAYKYV010000003.1"/>
</dbReference>
<gene>
    <name evidence="1" type="ORF">VOP03_04960</name>
</gene>
<evidence type="ECO:0000313" key="1">
    <source>
        <dbReference type="EMBL" id="MEC4264690.1"/>
    </source>
</evidence>
<keyword evidence="2" id="KW-1185">Reference proteome</keyword>
<protein>
    <submittedName>
        <fullName evidence="1">Uncharacterized protein</fullName>
    </submittedName>
</protein>
<comment type="caution">
    <text evidence="1">The sequence shown here is derived from an EMBL/GenBank/DDBJ whole genome shotgun (WGS) entry which is preliminary data.</text>
</comment>
<organism evidence="1 2">
    <name type="scientific">Flagellimonas halotolerans</name>
    <dbReference type="NCBI Taxonomy" id="3112164"/>
    <lineage>
        <taxon>Bacteria</taxon>
        <taxon>Pseudomonadati</taxon>
        <taxon>Bacteroidota</taxon>
        <taxon>Flavobacteriia</taxon>
        <taxon>Flavobacteriales</taxon>
        <taxon>Flavobacteriaceae</taxon>
        <taxon>Flagellimonas</taxon>
    </lineage>
</organism>
<sequence length="79" mass="9052">MPELTGYISDDFILNKESAPYFQVLLDYIYPIAEWKPDKREFFSKMANGICYVMPTSAPNKVLKLQLIPKGKPPISAIR</sequence>
<reference evidence="1 2" key="1">
    <citation type="submission" date="2024-01" db="EMBL/GenBank/DDBJ databases">
        <title>The strains designed SYSU M86414 and SYSU M84420 isolated from the marine sediment in San Sha City (Hainan Province, China).</title>
        <authorList>
            <person name="Guo D."/>
        </authorList>
    </citation>
    <scope>NUCLEOTIDE SEQUENCE [LARGE SCALE GENOMIC DNA]</scope>
    <source>
        <strain evidence="1 2">SYSU M84420</strain>
    </source>
</reference>
<evidence type="ECO:0000313" key="2">
    <source>
        <dbReference type="Proteomes" id="UP001355298"/>
    </source>
</evidence>
<name>A0ABU6INJ9_9FLAO</name>